<evidence type="ECO:0008006" key="3">
    <source>
        <dbReference type="Google" id="ProtNLM"/>
    </source>
</evidence>
<proteinExistence type="predicted"/>
<protein>
    <recommendedName>
        <fullName evidence="3">Lipopolysaccharide biosynthesis protein</fullName>
    </recommendedName>
</protein>
<accession>A0ABS0SPN4</accession>
<evidence type="ECO:0000313" key="1">
    <source>
        <dbReference type="EMBL" id="MBI1647709.1"/>
    </source>
</evidence>
<dbReference type="Proteomes" id="UP000641139">
    <property type="component" value="Unassembled WGS sequence"/>
</dbReference>
<keyword evidence="2" id="KW-1185">Reference proteome</keyword>
<name>A0ABS0SPN4_9FLAO</name>
<dbReference type="EMBL" id="JAEFDC010000012">
    <property type="protein sequence ID" value="MBI1647709.1"/>
    <property type="molecule type" value="Genomic_DNA"/>
</dbReference>
<evidence type="ECO:0000313" key="2">
    <source>
        <dbReference type="Proteomes" id="UP000641139"/>
    </source>
</evidence>
<dbReference type="RefSeq" id="WP_198467253.1">
    <property type="nucleotide sequence ID" value="NZ_JAEFDC010000012.1"/>
</dbReference>
<sequence length="316" mass="37617">MEKYLDSKKVLFIAPFFFGYEKDIQAELEKQGAEVTFIGDDKKLWNKDLSTIKTIVKRAFDYLFVIKGEFVQKSVLELFKESNPKAVCILYQYDTLKRYPHIIKLFDFFDRIYSFDIEDCQQYNLILRPLFFVNVTKATHSKKKYDVSTVCSYYPERQEILLKLKEYFKKNNISYFFYVFLHWKSFVKNFSSIRRSFFDIDLKALSKEKMFDILNCTKVILDIPAKGQDGLTMRTFEAIGKEKKLITTNLSIVKYDFFNPHNIFLLKEDNIEEINHFLTIEAQNIDKEILDKYSLSFFCKSVFCDLIVNYLNSIEN</sequence>
<gene>
    <name evidence="1" type="ORF">I7X30_11680</name>
</gene>
<comment type="caution">
    <text evidence="1">The sequence shown here is derived from an EMBL/GenBank/DDBJ whole genome shotgun (WGS) entry which is preliminary data.</text>
</comment>
<organism evidence="1 2">
    <name type="scientific">Capnocytophaga periodontitidis</name>
    <dbReference type="NCBI Taxonomy" id="2795027"/>
    <lineage>
        <taxon>Bacteria</taxon>
        <taxon>Pseudomonadati</taxon>
        <taxon>Bacteroidota</taxon>
        <taxon>Flavobacteriia</taxon>
        <taxon>Flavobacteriales</taxon>
        <taxon>Flavobacteriaceae</taxon>
        <taxon>Capnocytophaga</taxon>
    </lineage>
</organism>
<reference evidence="1 2" key="1">
    <citation type="journal article" date="2021" name="Int. J. Syst. Evol. Microbiol.">
        <title>Capnocytophaga periodontitidis sp. nov., isolated from subgingival plaque of periodontitis patient.</title>
        <authorList>
            <person name="Zhang Y."/>
            <person name="Qiao D."/>
            <person name="Shi W."/>
            <person name="Wu D."/>
            <person name="Cai M."/>
        </authorList>
    </citation>
    <scope>NUCLEOTIDE SEQUENCE [LARGE SCALE GENOMIC DNA]</scope>
    <source>
        <strain evidence="1 2">051621</strain>
    </source>
</reference>